<keyword evidence="6 7" id="KW-0472">Membrane</keyword>
<feature type="transmembrane region" description="Helical" evidence="7">
    <location>
        <begin position="117"/>
        <end position="136"/>
    </location>
</feature>
<feature type="transmembrane region" description="Helical" evidence="7">
    <location>
        <begin position="223"/>
        <end position="247"/>
    </location>
</feature>
<keyword evidence="2" id="KW-0813">Transport</keyword>
<dbReference type="GO" id="GO:0022857">
    <property type="term" value="F:transmembrane transporter activity"/>
    <property type="evidence" value="ECO:0007669"/>
    <property type="project" value="InterPro"/>
</dbReference>
<keyword evidence="3" id="KW-1003">Cell membrane</keyword>
<feature type="transmembrane region" description="Helical" evidence="7">
    <location>
        <begin position="90"/>
        <end position="111"/>
    </location>
</feature>
<dbReference type="CDD" id="cd06173">
    <property type="entry name" value="MFS_MefA_like"/>
    <property type="match status" value="1"/>
</dbReference>
<evidence type="ECO:0000256" key="7">
    <source>
        <dbReference type="SAM" id="Phobius"/>
    </source>
</evidence>
<dbReference type="PANTHER" id="PTHR23513">
    <property type="entry name" value="INTEGRAL MEMBRANE EFFLUX PROTEIN-RELATED"/>
    <property type="match status" value="1"/>
</dbReference>
<keyword evidence="4 7" id="KW-0812">Transmembrane</keyword>
<sequence length="414" mass="43497">MRAYPLDAARARVADLRSVFAVPAFRTYIFGNFAMTNGFWMQRIAVGWITWEATGSEAWLGLVAFAELFPSIFTALLGGALADRYPSPRVLFWGQVLSGLIALAFCLLHLTATLTPYLILALMSGMGAISGAVIPARLSMASWLVPKPLLPTALAVNSTSFNLSRFLGPAFAAGLLIAGSAALVFLVAAMSFAALSVALWRIRDVPRTGESRRTAPPAGMATVLRDVIATPAIIGIILLQLAQGMLVRPASELFPAYAEAVFQRGEFGLGALSGALGVGAVIGALALSGARETREAVRQIFTMSVVFAVSLIAFALTGTFWLALVILVVHGIAMSASNISALAFVQLNTAPERLGRVLSLYTIVFRVGPAVGAFLFGITAEATSLMATGIGCGIVALAVTAALFAFITRNLPRT</sequence>
<organism evidence="9 10">
    <name type="scientific">Algicella marina</name>
    <dbReference type="NCBI Taxonomy" id="2683284"/>
    <lineage>
        <taxon>Bacteria</taxon>
        <taxon>Pseudomonadati</taxon>
        <taxon>Pseudomonadota</taxon>
        <taxon>Alphaproteobacteria</taxon>
        <taxon>Rhodobacterales</taxon>
        <taxon>Paracoccaceae</taxon>
        <taxon>Algicella</taxon>
    </lineage>
</organism>
<keyword evidence="5 7" id="KW-1133">Transmembrane helix</keyword>
<proteinExistence type="predicted"/>
<dbReference type="Gene3D" id="1.20.1250.20">
    <property type="entry name" value="MFS general substrate transporter like domains"/>
    <property type="match status" value="1"/>
</dbReference>
<evidence type="ECO:0000256" key="6">
    <source>
        <dbReference type="ARBA" id="ARBA00023136"/>
    </source>
</evidence>
<protein>
    <submittedName>
        <fullName evidence="9">MFS transporter</fullName>
    </submittedName>
</protein>
<feature type="transmembrane region" description="Helical" evidence="7">
    <location>
        <begin position="385"/>
        <end position="407"/>
    </location>
</feature>
<feature type="transmembrane region" description="Helical" evidence="7">
    <location>
        <begin position="322"/>
        <end position="345"/>
    </location>
</feature>
<comment type="subcellular location">
    <subcellularLocation>
        <location evidence="1">Cell membrane</location>
        <topology evidence="1">Multi-pass membrane protein</topology>
    </subcellularLocation>
</comment>
<dbReference type="EMBL" id="CP046620">
    <property type="protein sequence ID" value="QHQ35187.1"/>
    <property type="molecule type" value="Genomic_DNA"/>
</dbReference>
<dbReference type="AlphaFoldDB" id="A0A6P1SZL4"/>
<evidence type="ECO:0000313" key="10">
    <source>
        <dbReference type="Proteomes" id="UP000464495"/>
    </source>
</evidence>
<dbReference type="InterPro" id="IPR010290">
    <property type="entry name" value="TM_effector"/>
</dbReference>
<feature type="transmembrane region" description="Helical" evidence="7">
    <location>
        <begin position="58"/>
        <end position="78"/>
    </location>
</feature>
<name>A0A6P1SZL4_9RHOB</name>
<feature type="transmembrane region" description="Helical" evidence="7">
    <location>
        <begin position="267"/>
        <end position="288"/>
    </location>
</feature>
<evidence type="ECO:0000256" key="1">
    <source>
        <dbReference type="ARBA" id="ARBA00004651"/>
    </source>
</evidence>
<feature type="transmembrane region" description="Helical" evidence="7">
    <location>
        <begin position="357"/>
        <end position="379"/>
    </location>
</feature>
<dbReference type="PANTHER" id="PTHR23513:SF11">
    <property type="entry name" value="STAPHYLOFERRIN A TRANSPORTER"/>
    <property type="match status" value="1"/>
</dbReference>
<evidence type="ECO:0000256" key="5">
    <source>
        <dbReference type="ARBA" id="ARBA00022989"/>
    </source>
</evidence>
<feature type="transmembrane region" description="Helical" evidence="7">
    <location>
        <begin position="173"/>
        <end position="202"/>
    </location>
</feature>
<evidence type="ECO:0000256" key="4">
    <source>
        <dbReference type="ARBA" id="ARBA00022692"/>
    </source>
</evidence>
<dbReference type="PROSITE" id="PS50850">
    <property type="entry name" value="MFS"/>
    <property type="match status" value="1"/>
</dbReference>
<evidence type="ECO:0000313" key="9">
    <source>
        <dbReference type="EMBL" id="QHQ35187.1"/>
    </source>
</evidence>
<dbReference type="GO" id="GO:0005886">
    <property type="term" value="C:plasma membrane"/>
    <property type="evidence" value="ECO:0007669"/>
    <property type="project" value="UniProtKB-SubCell"/>
</dbReference>
<evidence type="ECO:0000256" key="2">
    <source>
        <dbReference type="ARBA" id="ARBA00022448"/>
    </source>
</evidence>
<accession>A0A6P1SZL4</accession>
<dbReference type="Pfam" id="PF05977">
    <property type="entry name" value="MFS_3"/>
    <property type="match status" value="1"/>
</dbReference>
<dbReference type="KEGG" id="amaq:GO499_08230"/>
<keyword evidence="10" id="KW-1185">Reference proteome</keyword>
<dbReference type="InterPro" id="IPR036259">
    <property type="entry name" value="MFS_trans_sf"/>
</dbReference>
<evidence type="ECO:0000256" key="3">
    <source>
        <dbReference type="ARBA" id="ARBA00022475"/>
    </source>
</evidence>
<gene>
    <name evidence="9" type="ORF">GO499_08230</name>
</gene>
<feature type="transmembrane region" description="Helical" evidence="7">
    <location>
        <begin position="300"/>
        <end position="316"/>
    </location>
</feature>
<feature type="domain" description="Major facilitator superfamily (MFS) profile" evidence="8">
    <location>
        <begin position="228"/>
        <end position="414"/>
    </location>
</feature>
<evidence type="ECO:0000259" key="8">
    <source>
        <dbReference type="PROSITE" id="PS50850"/>
    </source>
</evidence>
<reference evidence="9 10" key="1">
    <citation type="submission" date="2019-12" db="EMBL/GenBank/DDBJ databases">
        <title>Complete genome sequence of Algicella marina strain 9Alg 56(T) isolated from the red alga Tichocarpus crinitus.</title>
        <authorList>
            <person name="Kim S.-G."/>
            <person name="Nedashkovskaya O.I."/>
        </authorList>
    </citation>
    <scope>NUCLEOTIDE SEQUENCE [LARGE SCALE GENOMIC DNA]</scope>
    <source>
        <strain evidence="9 10">9Alg 56</strain>
    </source>
</reference>
<dbReference type="SUPFAM" id="SSF103473">
    <property type="entry name" value="MFS general substrate transporter"/>
    <property type="match status" value="1"/>
</dbReference>
<dbReference type="InterPro" id="IPR020846">
    <property type="entry name" value="MFS_dom"/>
</dbReference>
<dbReference type="RefSeq" id="WP_161861752.1">
    <property type="nucleotide sequence ID" value="NZ_CP046620.1"/>
</dbReference>
<dbReference type="Proteomes" id="UP000464495">
    <property type="component" value="Chromosome"/>
</dbReference>